<dbReference type="RefSeq" id="WP_231099456.1">
    <property type="nucleotide sequence ID" value="NZ_CM007353.1"/>
</dbReference>
<gene>
    <name evidence="1" type="ORF">AJ89_07695</name>
</gene>
<dbReference type="EMBL" id="JMMZ01000022">
    <property type="protein sequence ID" value="OEU39553.1"/>
    <property type="molecule type" value="Genomic_DNA"/>
</dbReference>
<name>A0A1E7G3M9_LACLC</name>
<dbReference type="AlphaFoldDB" id="A0A1E7G3M9"/>
<sequence>MKAKLGNTIIDFWKISTSKPENEPWVLESFEKRQISWSGQFAMKTASKQQLIASGMTQKYSADQHNIGNEIKHLDWLGLYISPNKMSNAYPDTIYLVVNQVRIPAFGRLGEYLVLAPDGSLEVYSEKKFKRDLKEIWNNIKKPPFGGYFLFCFISS</sequence>
<proteinExistence type="predicted"/>
<evidence type="ECO:0000313" key="1">
    <source>
        <dbReference type="EMBL" id="OEU39553.1"/>
    </source>
</evidence>
<protein>
    <submittedName>
        <fullName evidence="1">Uncharacterized protein</fullName>
    </submittedName>
</protein>
<organism evidence="1">
    <name type="scientific">Lactococcus cremoris subsp. cremoris IBB477</name>
    <dbReference type="NCBI Taxonomy" id="1449093"/>
    <lineage>
        <taxon>Bacteria</taxon>
        <taxon>Bacillati</taxon>
        <taxon>Bacillota</taxon>
        <taxon>Bacilli</taxon>
        <taxon>Lactobacillales</taxon>
        <taxon>Streptococcaceae</taxon>
        <taxon>Lactococcus</taxon>
        <taxon>Lactococcus cremoris subsp. cremoris</taxon>
    </lineage>
</organism>
<dbReference type="Proteomes" id="UP000176236">
    <property type="component" value="Chromosome"/>
</dbReference>
<accession>A0A1E7G3M9</accession>
<reference evidence="1" key="1">
    <citation type="journal article" date="2016" name="Appl. Microbiol. Biotechnol.">
        <title>Adhesion of the genome-sequenced Lactococcus lactis subsp. cremoris IBB477 strain is mediated by specific molecular determinants.</title>
        <authorList>
            <person name="Radziwill-Bienkowska J.M."/>
            <person name="Le D.T."/>
            <person name="Szczesny P."/>
            <person name="Duviau M.P."/>
            <person name="Aleksandrzak-Piekarczyk T."/>
            <person name="Loubiere P."/>
            <person name="Mercier-Bonin M."/>
            <person name="Bardowski J.K."/>
            <person name="Kowalczyk M."/>
        </authorList>
    </citation>
    <scope>NUCLEOTIDE SEQUENCE [LARGE SCALE GENOMIC DNA]</scope>
    <source>
        <strain evidence="1">IBB477</strain>
    </source>
</reference>
<comment type="caution">
    <text evidence="1">The sequence shown here is derived from an EMBL/GenBank/DDBJ whole genome shotgun (WGS) entry which is preliminary data.</text>
</comment>